<sequence>MKGRLARLPDVERGAAPTEFFYGAIEMMRRGFDVRHFEIDLDRPATLGDRAIGRLWPRGARPVKMDPSVVTQVHSLAAQLNAADCLVATGGNIAFALAALARLDVIRRPIIGIQCGVLNFKHGYLRREISAALLSRMHTLLFGEAELLPMRDFFHLPESRISVNLFGVDTQFWRPEPAVKRDIVFSIGNDGRRDFATLVKAAAQIDAPVHIITKLPLPDALPPNVVHHRGSWHGTELADERVRELYQRARAVVVPLQASNQPSGQSVTLQAMACGAPVVLTETEGLWSREQMVQDRNVLFVQPGDSAELAARVQGLIVDGRMIKRLGRAGRETVEQSGNIECFADRVAEQCERATGRRGNSRTTPPFC</sequence>
<proteinExistence type="predicted"/>
<dbReference type="AlphaFoldDB" id="B4D2E4"/>
<dbReference type="InParanoid" id="B4D2E4"/>
<dbReference type="eggNOG" id="COG0438">
    <property type="taxonomic scope" value="Bacteria"/>
</dbReference>
<keyword evidence="2" id="KW-1185">Reference proteome</keyword>
<dbReference type="Pfam" id="PF13692">
    <property type="entry name" value="Glyco_trans_1_4"/>
    <property type="match status" value="1"/>
</dbReference>
<dbReference type="Gene3D" id="3.40.50.2000">
    <property type="entry name" value="Glycogen Phosphorylase B"/>
    <property type="match status" value="2"/>
</dbReference>
<comment type="caution">
    <text evidence="1">The sequence shown here is derived from an EMBL/GenBank/DDBJ whole genome shotgun (WGS) entry which is preliminary data.</text>
</comment>
<dbReference type="PANTHER" id="PTHR12526:SF590">
    <property type="entry name" value="ALPHA-MALTOSE-1-PHOSPHATE SYNTHASE"/>
    <property type="match status" value="1"/>
</dbReference>
<gene>
    <name evidence="1" type="ORF">CfE428DRAFT_3069</name>
</gene>
<accession>B4D2E4</accession>
<dbReference type="GO" id="GO:0016757">
    <property type="term" value="F:glycosyltransferase activity"/>
    <property type="evidence" value="ECO:0007669"/>
    <property type="project" value="TreeGrafter"/>
</dbReference>
<dbReference type="PANTHER" id="PTHR12526">
    <property type="entry name" value="GLYCOSYLTRANSFERASE"/>
    <property type="match status" value="1"/>
</dbReference>
<keyword evidence="1" id="KW-0808">Transferase</keyword>
<dbReference type="CDD" id="cd03801">
    <property type="entry name" value="GT4_PimA-like"/>
    <property type="match status" value="1"/>
</dbReference>
<organism evidence="1 2">
    <name type="scientific">Chthoniobacter flavus Ellin428</name>
    <dbReference type="NCBI Taxonomy" id="497964"/>
    <lineage>
        <taxon>Bacteria</taxon>
        <taxon>Pseudomonadati</taxon>
        <taxon>Verrucomicrobiota</taxon>
        <taxon>Spartobacteria</taxon>
        <taxon>Chthoniobacterales</taxon>
        <taxon>Chthoniobacteraceae</taxon>
        <taxon>Chthoniobacter</taxon>
    </lineage>
</organism>
<dbReference type="Proteomes" id="UP000005824">
    <property type="component" value="Unassembled WGS sequence"/>
</dbReference>
<name>B4D2E4_9BACT</name>
<dbReference type="STRING" id="497964.CfE428DRAFT_3069"/>
<protein>
    <submittedName>
        <fullName evidence="1">Glycosyl transferase group 1</fullName>
    </submittedName>
</protein>
<reference evidence="1 2" key="1">
    <citation type="journal article" date="2011" name="J. Bacteriol.">
        <title>Genome sequence of Chthoniobacter flavus Ellin428, an aerobic heterotrophic soil bacterium.</title>
        <authorList>
            <person name="Kant R."/>
            <person name="van Passel M.W."/>
            <person name="Palva A."/>
            <person name="Lucas S."/>
            <person name="Lapidus A."/>
            <person name="Glavina Del Rio T."/>
            <person name="Dalin E."/>
            <person name="Tice H."/>
            <person name="Bruce D."/>
            <person name="Goodwin L."/>
            <person name="Pitluck S."/>
            <person name="Larimer F.W."/>
            <person name="Land M.L."/>
            <person name="Hauser L."/>
            <person name="Sangwan P."/>
            <person name="de Vos W.M."/>
            <person name="Janssen P.H."/>
            <person name="Smidt H."/>
        </authorList>
    </citation>
    <scope>NUCLEOTIDE SEQUENCE [LARGE SCALE GENOMIC DNA]</scope>
    <source>
        <strain evidence="1 2">Ellin428</strain>
    </source>
</reference>
<dbReference type="SUPFAM" id="SSF53756">
    <property type="entry name" value="UDP-Glycosyltransferase/glycogen phosphorylase"/>
    <property type="match status" value="1"/>
</dbReference>
<evidence type="ECO:0000313" key="1">
    <source>
        <dbReference type="EMBL" id="EDY19384.1"/>
    </source>
</evidence>
<dbReference type="EMBL" id="ABVL01000008">
    <property type="protein sequence ID" value="EDY19384.1"/>
    <property type="molecule type" value="Genomic_DNA"/>
</dbReference>
<dbReference type="RefSeq" id="WP_006980394.1">
    <property type="nucleotide sequence ID" value="NZ_ABVL01000008.1"/>
</dbReference>
<evidence type="ECO:0000313" key="2">
    <source>
        <dbReference type="Proteomes" id="UP000005824"/>
    </source>
</evidence>